<feature type="transmembrane region" description="Helical" evidence="8">
    <location>
        <begin position="257"/>
        <end position="283"/>
    </location>
</feature>
<dbReference type="RefSeq" id="WP_036172683.1">
    <property type="nucleotide sequence ID" value="NZ_AVCZ01000004.1"/>
</dbReference>
<keyword evidence="4" id="KW-1003">Cell membrane</keyword>
<feature type="transmembrane region" description="Helical" evidence="8">
    <location>
        <begin position="348"/>
        <end position="373"/>
    </location>
</feature>
<dbReference type="GO" id="GO:0022857">
    <property type="term" value="F:transmembrane transporter activity"/>
    <property type="evidence" value="ECO:0007669"/>
    <property type="project" value="InterPro"/>
</dbReference>
<feature type="transmembrane region" description="Helical" evidence="8">
    <location>
        <begin position="402"/>
        <end position="430"/>
    </location>
</feature>
<name>A0A0A3J7N0_9BACL</name>
<sequence length="524" mass="57665">MLGVYEVKNILKNPVFSVSAIVIAILVAIGAIVPKKFGEVATYVFNLTTTYFSWFYLLTVFIIILFLLFLAISKFGSIRLGGNEARPEFSFITWISMLFSAGLGVGLVFWGVAEPMSHFFTAPTENVEPLTAEGARLAMGYSFFHWGISQWSVYTLMGLVMCYMQFNKKKDLLISTSLEPITGSKKGIKNTIDIFAVIATVMGVATSIGLGVLQTNGGLNAVFGLPVHFGVQIAIIAVMFVGYMLSSTTGLQKGIKILSNVNMGLAILLLAFVFIMGPTVFILESFTLAIGDYITHFVEYSLRLEPYRHGSWVKDWTVFYWAWAIAWSPFVGAFIARVSRGRTIREFIIGVLIVPPVISCFWIATFGGTAIWLDLYKETDIATLVNKDITVALFETLNNLPLATIASIIGIVLIFTFLVTSADSATFIMASMTSKGSMSPTVVTKLTWGVLMAAISAVLLYAGGLDALQTASLIAALPFAIILLLLGITMWKMLKHEIIPIKKSDIKRLKRMREVIEKENNNKQ</sequence>
<feature type="transmembrane region" description="Helical" evidence="8">
    <location>
        <begin position="194"/>
        <end position="213"/>
    </location>
</feature>
<gene>
    <name evidence="9" type="ORF">CD30_04010</name>
</gene>
<protein>
    <submittedName>
        <fullName evidence="9">Glycine/betaine ABC transporter permease</fullName>
    </submittedName>
</protein>
<evidence type="ECO:0000256" key="7">
    <source>
        <dbReference type="ARBA" id="ARBA00023136"/>
    </source>
</evidence>
<dbReference type="Pfam" id="PF02028">
    <property type="entry name" value="BCCT"/>
    <property type="match status" value="1"/>
</dbReference>
<dbReference type="PANTHER" id="PTHR30047:SF7">
    <property type="entry name" value="HIGH-AFFINITY CHOLINE TRANSPORT PROTEIN"/>
    <property type="match status" value="1"/>
</dbReference>
<keyword evidence="10" id="KW-1185">Reference proteome</keyword>
<evidence type="ECO:0000256" key="5">
    <source>
        <dbReference type="ARBA" id="ARBA00022692"/>
    </source>
</evidence>
<accession>A0A0A3J7N0</accession>
<feature type="transmembrane region" description="Helical" evidence="8">
    <location>
        <begin position="143"/>
        <end position="164"/>
    </location>
</feature>
<dbReference type="EMBL" id="JPVQ01000004">
    <property type="protein sequence ID" value="KGR91750.1"/>
    <property type="molecule type" value="Genomic_DNA"/>
</dbReference>
<dbReference type="NCBIfam" id="TIGR00842">
    <property type="entry name" value="bcct"/>
    <property type="match status" value="1"/>
</dbReference>
<keyword evidence="5 8" id="KW-0812">Transmembrane</keyword>
<dbReference type="InterPro" id="IPR000060">
    <property type="entry name" value="BCCT_transptr"/>
</dbReference>
<dbReference type="PANTHER" id="PTHR30047">
    <property type="entry name" value="HIGH-AFFINITY CHOLINE TRANSPORT PROTEIN-RELATED"/>
    <property type="match status" value="1"/>
</dbReference>
<proteinExistence type="inferred from homology"/>
<feature type="transmembrane region" description="Helical" evidence="8">
    <location>
        <begin position="53"/>
        <end position="71"/>
    </location>
</feature>
<dbReference type="eggNOG" id="COG1292">
    <property type="taxonomic scope" value="Bacteria"/>
</dbReference>
<feature type="transmembrane region" description="Helical" evidence="8">
    <location>
        <begin position="225"/>
        <end position="245"/>
    </location>
</feature>
<dbReference type="OrthoDB" id="9775735at2"/>
<feature type="transmembrane region" description="Helical" evidence="8">
    <location>
        <begin position="442"/>
        <end position="462"/>
    </location>
</feature>
<reference evidence="9 10" key="1">
    <citation type="submission" date="2014-02" db="EMBL/GenBank/DDBJ databases">
        <title>Draft genome sequence of Lysinibacillus massiliensis CCUG 49529.</title>
        <authorList>
            <person name="Zhang F."/>
            <person name="Wang G."/>
            <person name="Zhang L."/>
        </authorList>
    </citation>
    <scope>NUCLEOTIDE SEQUENCE [LARGE SCALE GENOMIC DNA]</scope>
    <source>
        <strain evidence="9 10">CCUG 49529</strain>
    </source>
</reference>
<keyword evidence="3" id="KW-0813">Transport</keyword>
<evidence type="ECO:0000313" key="10">
    <source>
        <dbReference type="Proteomes" id="UP000030595"/>
    </source>
</evidence>
<evidence type="ECO:0000256" key="4">
    <source>
        <dbReference type="ARBA" id="ARBA00022475"/>
    </source>
</evidence>
<feature type="transmembrane region" description="Helical" evidence="8">
    <location>
        <begin position="318"/>
        <end position="336"/>
    </location>
</feature>
<evidence type="ECO:0000256" key="6">
    <source>
        <dbReference type="ARBA" id="ARBA00022989"/>
    </source>
</evidence>
<comment type="subcellular location">
    <subcellularLocation>
        <location evidence="1">Cell membrane</location>
        <topology evidence="1">Multi-pass membrane protein</topology>
    </subcellularLocation>
</comment>
<dbReference type="GO" id="GO:0005886">
    <property type="term" value="C:plasma membrane"/>
    <property type="evidence" value="ECO:0007669"/>
    <property type="project" value="UniProtKB-SubCell"/>
</dbReference>
<keyword evidence="7 8" id="KW-0472">Membrane</keyword>
<feature type="transmembrane region" description="Helical" evidence="8">
    <location>
        <begin position="474"/>
        <end position="494"/>
    </location>
</feature>
<feature type="transmembrane region" description="Helical" evidence="8">
    <location>
        <begin position="91"/>
        <end position="113"/>
    </location>
</feature>
<feature type="transmembrane region" description="Helical" evidence="8">
    <location>
        <begin position="15"/>
        <end position="33"/>
    </location>
</feature>
<evidence type="ECO:0000313" key="9">
    <source>
        <dbReference type="EMBL" id="KGR91750.1"/>
    </source>
</evidence>
<dbReference type="AlphaFoldDB" id="A0A0A3J7N0"/>
<comment type="similarity">
    <text evidence="2">Belongs to the BCCT transporter (TC 2.A.15) family.</text>
</comment>
<keyword evidence="6 8" id="KW-1133">Transmembrane helix</keyword>
<evidence type="ECO:0000256" key="3">
    <source>
        <dbReference type="ARBA" id="ARBA00022448"/>
    </source>
</evidence>
<comment type="caution">
    <text evidence="9">The sequence shown here is derived from an EMBL/GenBank/DDBJ whole genome shotgun (WGS) entry which is preliminary data.</text>
</comment>
<evidence type="ECO:0000256" key="1">
    <source>
        <dbReference type="ARBA" id="ARBA00004651"/>
    </source>
</evidence>
<evidence type="ECO:0000256" key="8">
    <source>
        <dbReference type="SAM" id="Phobius"/>
    </source>
</evidence>
<organism evidence="9 10">
    <name type="scientific">Ureibacillus massiliensis 4400831 = CIP 108448 = CCUG 49529</name>
    <dbReference type="NCBI Taxonomy" id="1211035"/>
    <lineage>
        <taxon>Bacteria</taxon>
        <taxon>Bacillati</taxon>
        <taxon>Bacillota</taxon>
        <taxon>Bacilli</taxon>
        <taxon>Bacillales</taxon>
        <taxon>Caryophanaceae</taxon>
        <taxon>Ureibacillus</taxon>
    </lineage>
</organism>
<dbReference type="Proteomes" id="UP000030595">
    <property type="component" value="Unassembled WGS sequence"/>
</dbReference>
<evidence type="ECO:0000256" key="2">
    <source>
        <dbReference type="ARBA" id="ARBA00005658"/>
    </source>
</evidence>